<comment type="caution">
    <text evidence="1">The sequence shown here is derived from an EMBL/GenBank/DDBJ whole genome shotgun (WGS) entry which is preliminary data.</text>
</comment>
<dbReference type="AlphaFoldDB" id="A0A699JJX9"/>
<gene>
    <name evidence="1" type="ORF">Tci_614385</name>
</gene>
<evidence type="ECO:0000313" key="1">
    <source>
        <dbReference type="EMBL" id="GFA42413.1"/>
    </source>
</evidence>
<dbReference type="PANTHER" id="PTHR33116:SF78">
    <property type="entry name" value="OS12G0587133 PROTEIN"/>
    <property type="match status" value="1"/>
</dbReference>
<reference evidence="1" key="1">
    <citation type="journal article" date="2019" name="Sci. Rep.">
        <title>Draft genome of Tanacetum cinerariifolium, the natural source of mosquito coil.</title>
        <authorList>
            <person name="Yamashiro T."/>
            <person name="Shiraishi A."/>
            <person name="Satake H."/>
            <person name="Nakayama K."/>
        </authorList>
    </citation>
    <scope>NUCLEOTIDE SEQUENCE</scope>
</reference>
<keyword evidence="1" id="KW-0695">RNA-directed DNA polymerase</keyword>
<accession>A0A699JJX9</accession>
<sequence>MRKEIQDKLHHLDKQIDQDGGQEDLLNHRRDIWKDLLALDELREKHLVQKAKVKWAIEVWDCGKNKSPGPDGVNFEFVRKFWDVIGGDDVNTRLWEKILANRLSSVIGSLVSKEQTAFIRGRQILDCPLILSEVIDWCNQKKNTWRVRIKGCLVSSSASVLMNRSPTQEFYFEQGLRQGDPFSPFLFLLVMEALHISFVRAMDGGFFKENLRHLVSILQCFYLASGLRINIHKCSIMGVGGVTNLEVNRGAQMIGCEASKIPFNYLGIMIGGKMNLLHSWDVVYDKVMARLSKWKAKTFSIGGRFTLTKSILSVEPGTRKVTWFSWDSVVASKDVGGLGMSFFFAMNCALLFKWIWRFKVQPEAMWVSVIKAIHKSLGSLHRGVKVGKSSTWLNCIRCISNLKERCVDLYICMKKKVGDGSDLLFWIEYWLGEGSLDVKYPRLFALEENKQVSIRHKVYNGLLHGFRRLPRGEQKVCKWKRFLT</sequence>
<dbReference type="EMBL" id="BKCJ010421571">
    <property type="protein sequence ID" value="GFA42413.1"/>
    <property type="molecule type" value="Genomic_DNA"/>
</dbReference>
<name>A0A699JJX9_TANCI</name>
<dbReference type="GO" id="GO:0003964">
    <property type="term" value="F:RNA-directed DNA polymerase activity"/>
    <property type="evidence" value="ECO:0007669"/>
    <property type="project" value="UniProtKB-KW"/>
</dbReference>
<dbReference type="PANTHER" id="PTHR33116">
    <property type="entry name" value="REVERSE TRANSCRIPTASE ZINC-BINDING DOMAIN-CONTAINING PROTEIN-RELATED-RELATED"/>
    <property type="match status" value="1"/>
</dbReference>
<keyword evidence="1" id="KW-0548">Nucleotidyltransferase</keyword>
<proteinExistence type="predicted"/>
<keyword evidence="1" id="KW-0808">Transferase</keyword>
<organism evidence="1">
    <name type="scientific">Tanacetum cinerariifolium</name>
    <name type="common">Dalmatian daisy</name>
    <name type="synonym">Chrysanthemum cinerariifolium</name>
    <dbReference type="NCBI Taxonomy" id="118510"/>
    <lineage>
        <taxon>Eukaryota</taxon>
        <taxon>Viridiplantae</taxon>
        <taxon>Streptophyta</taxon>
        <taxon>Embryophyta</taxon>
        <taxon>Tracheophyta</taxon>
        <taxon>Spermatophyta</taxon>
        <taxon>Magnoliopsida</taxon>
        <taxon>eudicotyledons</taxon>
        <taxon>Gunneridae</taxon>
        <taxon>Pentapetalae</taxon>
        <taxon>asterids</taxon>
        <taxon>campanulids</taxon>
        <taxon>Asterales</taxon>
        <taxon>Asteraceae</taxon>
        <taxon>Asteroideae</taxon>
        <taxon>Anthemideae</taxon>
        <taxon>Anthemidinae</taxon>
        <taxon>Tanacetum</taxon>
    </lineage>
</organism>
<protein>
    <submittedName>
        <fullName evidence="1">RNA-directed DNA polymerase, eukaryota</fullName>
    </submittedName>
</protein>